<proteinExistence type="predicted"/>
<evidence type="ECO:0000313" key="2">
    <source>
        <dbReference type="EMBL" id="KAH0778887.1"/>
    </source>
</evidence>
<accession>A0ABQ7WDR0</accession>
<gene>
    <name evidence="2" type="ORF">KY290_005314</name>
</gene>
<organism evidence="2 3">
    <name type="scientific">Solanum tuberosum</name>
    <name type="common">Potato</name>
    <dbReference type="NCBI Taxonomy" id="4113"/>
    <lineage>
        <taxon>Eukaryota</taxon>
        <taxon>Viridiplantae</taxon>
        <taxon>Streptophyta</taxon>
        <taxon>Embryophyta</taxon>
        <taxon>Tracheophyta</taxon>
        <taxon>Spermatophyta</taxon>
        <taxon>Magnoliopsida</taxon>
        <taxon>eudicotyledons</taxon>
        <taxon>Gunneridae</taxon>
        <taxon>Pentapetalae</taxon>
        <taxon>asterids</taxon>
        <taxon>lamiids</taxon>
        <taxon>Solanales</taxon>
        <taxon>Solanaceae</taxon>
        <taxon>Solanoideae</taxon>
        <taxon>Solaneae</taxon>
        <taxon>Solanum</taxon>
    </lineage>
</organism>
<reference evidence="2 3" key="1">
    <citation type="journal article" date="2021" name="bioRxiv">
        <title>Chromosome-scale and haplotype-resolved genome assembly of a tetraploid potato cultivar.</title>
        <authorList>
            <person name="Sun H."/>
            <person name="Jiao W.-B."/>
            <person name="Krause K."/>
            <person name="Campoy J.A."/>
            <person name="Goel M."/>
            <person name="Folz-Donahue K."/>
            <person name="Kukat C."/>
            <person name="Huettel B."/>
            <person name="Schneeberger K."/>
        </authorList>
    </citation>
    <scope>NUCLEOTIDE SEQUENCE [LARGE SCALE GENOMIC DNA]</scope>
    <source>
        <strain evidence="2">SolTubOtavaFocal</strain>
        <tissue evidence="2">Leaves</tissue>
    </source>
</reference>
<keyword evidence="3" id="KW-1185">Reference proteome</keyword>
<protein>
    <submittedName>
        <fullName evidence="2">Uncharacterized protein</fullName>
    </submittedName>
</protein>
<dbReference type="PANTHER" id="PTHR32108">
    <property type="entry name" value="DNA-DIRECTED RNA POLYMERASE SUBUNIT ALPHA"/>
    <property type="match status" value="1"/>
</dbReference>
<comment type="caution">
    <text evidence="2">The sequence shown here is derived from an EMBL/GenBank/DDBJ whole genome shotgun (WGS) entry which is preliminary data.</text>
</comment>
<dbReference type="EMBL" id="JAIVGD010000002">
    <property type="protein sequence ID" value="KAH0778887.1"/>
    <property type="molecule type" value="Genomic_DNA"/>
</dbReference>
<dbReference type="Proteomes" id="UP000826656">
    <property type="component" value="Unassembled WGS sequence"/>
</dbReference>
<name>A0ABQ7WDR0_SOLTU</name>
<sequence length="393" mass="44960">MPDDANALPQWAVRKPRTNDDTSNDEHIARLEQQIGDFQGEVERVRNFGKLSISNTPPQEPRTTLISSPVMNSHPINPPPTNQAHAVHIDPSMQCVPPIYVTQARPCATLTPIVDPYELLEKEWKTKEEERDKEMHPKIWHNWSNMAEDFMERFRFNIEIIPDRSYLEKLKKKTTETFREMLLMTCIKFTDLVKTREALEEGIKFGRVTNFAALQETNKAIQSGIIGGQIPPRPRQNFDKRKTYTPLAEPYAQLFEGLKASGVIQTISWKYIKPHPKWFDESKHCAYHSRALKGASPNVNNNHLPNHGNVGVNMVTTDNELSLKGTIMSAGKTILKKIVMHEFKKRGDIFVPNPILHPNLPIVQMLEDILEDDPVEGIKNVFITKDFTETPTI</sequence>
<evidence type="ECO:0000313" key="3">
    <source>
        <dbReference type="Proteomes" id="UP000826656"/>
    </source>
</evidence>
<feature type="compositionally biased region" description="Polar residues" evidence="1">
    <location>
        <begin position="52"/>
        <end position="75"/>
    </location>
</feature>
<feature type="region of interest" description="Disordered" evidence="1">
    <location>
        <begin position="51"/>
        <end position="84"/>
    </location>
</feature>
<evidence type="ECO:0000256" key="1">
    <source>
        <dbReference type="SAM" id="MobiDB-lite"/>
    </source>
</evidence>
<feature type="region of interest" description="Disordered" evidence="1">
    <location>
        <begin position="1"/>
        <end position="25"/>
    </location>
</feature>